<keyword evidence="2" id="KW-0808">Transferase</keyword>
<name>A0A8H6CF54_9LECA</name>
<dbReference type="GeneID" id="59329920"/>
<dbReference type="GO" id="GO:0016740">
    <property type="term" value="F:transferase activity"/>
    <property type="evidence" value="ECO:0007669"/>
    <property type="project" value="UniProtKB-KW"/>
</dbReference>
<gene>
    <name evidence="5" type="ORF">HO133_001504</name>
</gene>
<comment type="similarity">
    <text evidence="1">Belongs to the gamma-glutamylcyclotransferase family.</text>
</comment>
<dbReference type="InterPro" id="IPR036568">
    <property type="entry name" value="GGCT-like_sf"/>
</dbReference>
<dbReference type="AlphaFoldDB" id="A0A8H6CF54"/>
<dbReference type="InterPro" id="IPR013024">
    <property type="entry name" value="GGCT-like"/>
</dbReference>
<evidence type="ECO:0000259" key="4">
    <source>
        <dbReference type="Pfam" id="PF06094"/>
    </source>
</evidence>
<evidence type="ECO:0000256" key="3">
    <source>
        <dbReference type="ARBA" id="ARBA00030602"/>
    </source>
</evidence>
<dbReference type="Proteomes" id="UP000593566">
    <property type="component" value="Unassembled WGS sequence"/>
</dbReference>
<accession>A0A8H6CF54</accession>
<dbReference type="Gene3D" id="3.10.490.10">
    <property type="entry name" value="Gamma-glutamyl cyclotransferase-like"/>
    <property type="match status" value="1"/>
</dbReference>
<comment type="caution">
    <text evidence="5">The sequence shown here is derived from an EMBL/GenBank/DDBJ whole genome shotgun (WGS) entry which is preliminary data.</text>
</comment>
<evidence type="ECO:0000313" key="6">
    <source>
        <dbReference type="Proteomes" id="UP000593566"/>
    </source>
</evidence>
<dbReference type="InterPro" id="IPR009288">
    <property type="entry name" value="AIG2-like_dom"/>
</dbReference>
<dbReference type="EMBL" id="JACCJB010000012">
    <property type="protein sequence ID" value="KAF6222418.1"/>
    <property type="molecule type" value="Genomic_DNA"/>
</dbReference>
<dbReference type="InterPro" id="IPR045038">
    <property type="entry name" value="AIG2-like"/>
</dbReference>
<dbReference type="SUPFAM" id="SSF110857">
    <property type="entry name" value="Gamma-glutamyl cyclotransferase-like"/>
    <property type="match status" value="1"/>
</dbReference>
<evidence type="ECO:0000256" key="1">
    <source>
        <dbReference type="ARBA" id="ARBA00008861"/>
    </source>
</evidence>
<keyword evidence="6" id="KW-1185">Reference proteome</keyword>
<protein>
    <recommendedName>
        <fullName evidence="3">Putative gamma-glutamylcyclotransferase</fullName>
    </recommendedName>
</protein>
<dbReference type="PANTHER" id="PTHR31544">
    <property type="entry name" value="AIG2-LIKE PROTEIN D"/>
    <property type="match status" value="1"/>
</dbReference>
<dbReference type="PANTHER" id="PTHR31544:SF4">
    <property type="entry name" value="GAMMA-GLUTAMYLCYCLOTRANSFERASE-RELATED"/>
    <property type="match status" value="1"/>
</dbReference>
<dbReference type="CDD" id="cd06661">
    <property type="entry name" value="GGCT_like"/>
    <property type="match status" value="1"/>
</dbReference>
<organism evidence="5 6">
    <name type="scientific">Letharia lupina</name>
    <dbReference type="NCBI Taxonomy" id="560253"/>
    <lineage>
        <taxon>Eukaryota</taxon>
        <taxon>Fungi</taxon>
        <taxon>Dikarya</taxon>
        <taxon>Ascomycota</taxon>
        <taxon>Pezizomycotina</taxon>
        <taxon>Lecanoromycetes</taxon>
        <taxon>OSLEUM clade</taxon>
        <taxon>Lecanoromycetidae</taxon>
        <taxon>Lecanorales</taxon>
        <taxon>Lecanorineae</taxon>
        <taxon>Parmeliaceae</taxon>
        <taxon>Letharia</taxon>
    </lineage>
</organism>
<sequence>MAPNLLSGEEVYGQSSHRQYSTDTFPRPYFFYGSLMDPQRLSEILRSDIKHLSSLRPAHIIGYRCKLWGPYPALVYAPDAVTHGMVLEVQDEKQVERLQHYETSNYRVQACTLRFEDGSEPRGETFMWDGEEGELREGTFDLKAWQRLEYGGHAVHGDITGARQAEVPTGTDVLIETTPGALDRARVGVMRTRKAS</sequence>
<evidence type="ECO:0000256" key="2">
    <source>
        <dbReference type="ARBA" id="ARBA00022679"/>
    </source>
</evidence>
<dbReference type="RefSeq" id="XP_037151853.1">
    <property type="nucleotide sequence ID" value="XM_037292434.1"/>
</dbReference>
<proteinExistence type="inferred from homology"/>
<dbReference type="Pfam" id="PF06094">
    <property type="entry name" value="GGACT"/>
    <property type="match status" value="1"/>
</dbReference>
<feature type="domain" description="Gamma-glutamylcyclotransferase AIG2-like" evidence="4">
    <location>
        <begin position="29"/>
        <end position="134"/>
    </location>
</feature>
<evidence type="ECO:0000313" key="5">
    <source>
        <dbReference type="EMBL" id="KAF6222418.1"/>
    </source>
</evidence>
<reference evidence="5 6" key="1">
    <citation type="journal article" date="2020" name="Genomics">
        <title>Complete, high-quality genomes from long-read metagenomic sequencing of two wolf lichen thalli reveals enigmatic genome architecture.</title>
        <authorList>
            <person name="McKenzie S.K."/>
            <person name="Walston R.F."/>
            <person name="Allen J.L."/>
        </authorList>
    </citation>
    <scope>NUCLEOTIDE SEQUENCE [LARGE SCALE GENOMIC DNA]</scope>
    <source>
        <strain evidence="5">WasteWater1</strain>
    </source>
</reference>